<name>A0AA97D6D7_9FIRM</name>
<feature type="domain" description="Putative Se/S carrier protein-like" evidence="1">
    <location>
        <begin position="5"/>
        <end position="67"/>
    </location>
</feature>
<evidence type="ECO:0000313" key="3">
    <source>
        <dbReference type="Proteomes" id="UP001300604"/>
    </source>
</evidence>
<reference evidence="2" key="2">
    <citation type="submission" date="2024-06" db="EMBL/GenBank/DDBJ databases">
        <title>Caproicibacterium argilliputei sp. nov, a novel caproic acid producing anaerobic bacterium isolated from pit mud.</title>
        <authorList>
            <person name="Xia S."/>
        </authorList>
    </citation>
    <scope>NUCLEOTIDE SEQUENCE</scope>
    <source>
        <strain evidence="2">ZCY20-5</strain>
    </source>
</reference>
<dbReference type="KEGG" id="carl:PXC00_09310"/>
<organism evidence="2 3">
    <name type="scientific">Caproicibacterium argilliputei</name>
    <dbReference type="NCBI Taxonomy" id="3030016"/>
    <lineage>
        <taxon>Bacteria</taxon>
        <taxon>Bacillati</taxon>
        <taxon>Bacillota</taxon>
        <taxon>Clostridia</taxon>
        <taxon>Eubacteriales</taxon>
        <taxon>Oscillospiraceae</taxon>
        <taxon>Caproicibacterium</taxon>
    </lineage>
</organism>
<evidence type="ECO:0000259" key="1">
    <source>
        <dbReference type="Pfam" id="PF11823"/>
    </source>
</evidence>
<dbReference type="Proteomes" id="UP001300604">
    <property type="component" value="Chromosome"/>
</dbReference>
<evidence type="ECO:0000313" key="2">
    <source>
        <dbReference type="EMBL" id="WOC31415.1"/>
    </source>
</evidence>
<dbReference type="AlphaFoldDB" id="A0AA97D6D7"/>
<sequence length="76" mass="8568">MGQQLIIVGSITYAMRSRELLFSYGIRAYVERLPRTPEIPGCGYGVFVPKRTDEAEQILRSAGIRVLGRRERVGGR</sequence>
<keyword evidence="3" id="KW-1185">Reference proteome</keyword>
<dbReference type="RefSeq" id="WP_275845235.1">
    <property type="nucleotide sequence ID" value="NZ_CP135996.1"/>
</dbReference>
<dbReference type="InterPro" id="IPR021778">
    <property type="entry name" value="Se/S_carrier-like"/>
</dbReference>
<reference evidence="2" key="1">
    <citation type="submission" date="2023-09" db="EMBL/GenBank/DDBJ databases">
        <authorList>
            <person name="Zeng C."/>
        </authorList>
    </citation>
    <scope>NUCLEOTIDE SEQUENCE</scope>
    <source>
        <strain evidence="2">ZCY20-5</strain>
    </source>
</reference>
<accession>A0AA97D6D7</accession>
<dbReference type="EMBL" id="CP135996">
    <property type="protein sequence ID" value="WOC31415.1"/>
    <property type="molecule type" value="Genomic_DNA"/>
</dbReference>
<gene>
    <name evidence="2" type="ORF">PXC00_09310</name>
</gene>
<proteinExistence type="predicted"/>
<protein>
    <submittedName>
        <fullName evidence="2">DUF3343 domain-containing protein</fullName>
    </submittedName>
</protein>
<dbReference type="Pfam" id="PF11823">
    <property type="entry name" value="Se_S_carrier"/>
    <property type="match status" value="1"/>
</dbReference>